<evidence type="ECO:0000256" key="1">
    <source>
        <dbReference type="SAM" id="MobiDB-lite"/>
    </source>
</evidence>
<name>A0A1V2I5K2_9ACTN</name>
<dbReference type="STRING" id="1834516.BL253_24865"/>
<feature type="compositionally biased region" description="Basic and acidic residues" evidence="1">
    <location>
        <begin position="84"/>
        <end position="93"/>
    </location>
</feature>
<dbReference type="OrthoDB" id="9797931at2"/>
<protein>
    <submittedName>
        <fullName evidence="2">Uncharacterized protein</fullName>
    </submittedName>
</protein>
<proteinExistence type="predicted"/>
<dbReference type="Proteomes" id="UP000188929">
    <property type="component" value="Unassembled WGS sequence"/>
</dbReference>
<dbReference type="RefSeq" id="WP_076819696.1">
    <property type="nucleotide sequence ID" value="NZ_MOMC01000051.1"/>
</dbReference>
<evidence type="ECO:0000313" key="2">
    <source>
        <dbReference type="EMBL" id="ONH26417.1"/>
    </source>
</evidence>
<reference evidence="3" key="1">
    <citation type="submission" date="2016-10" db="EMBL/GenBank/DDBJ databases">
        <title>Frankia sp. NRRL B-16386 Genome sequencing.</title>
        <authorList>
            <person name="Ghodhbane-Gtari F."/>
            <person name="Swanson E."/>
            <person name="Gueddou A."/>
            <person name="Hezbri K."/>
            <person name="Ktari K."/>
            <person name="Nouioui I."/>
            <person name="Morris K."/>
            <person name="Simpson S."/>
            <person name="Abebe-Akele F."/>
            <person name="Thomas K."/>
            <person name="Gtari M."/>
            <person name="Tisa L.S."/>
        </authorList>
    </citation>
    <scope>NUCLEOTIDE SEQUENCE [LARGE SCALE GENOMIC DNA]</scope>
    <source>
        <strain evidence="3">NRRL B-16386</strain>
    </source>
</reference>
<feature type="region of interest" description="Disordered" evidence="1">
    <location>
        <begin position="77"/>
        <end position="100"/>
    </location>
</feature>
<sequence>MNGSSESAFVMAGMEGNQGVASIHVDTVIRKRLRSKGTAARPVRSIVRAIDLIASGRWDLPKMATSSCPLERAAEAVESLQSADRPDHARLEPDPALVRY</sequence>
<dbReference type="Gene3D" id="3.90.180.10">
    <property type="entry name" value="Medium-chain alcohol dehydrogenases, catalytic domain"/>
    <property type="match status" value="1"/>
</dbReference>
<comment type="caution">
    <text evidence="2">The sequence shown here is derived from an EMBL/GenBank/DDBJ whole genome shotgun (WGS) entry which is preliminary data.</text>
</comment>
<evidence type="ECO:0000313" key="3">
    <source>
        <dbReference type="Proteomes" id="UP000188929"/>
    </source>
</evidence>
<organism evidence="2 3">
    <name type="scientific">Pseudofrankia asymbiotica</name>
    <dbReference type="NCBI Taxonomy" id="1834516"/>
    <lineage>
        <taxon>Bacteria</taxon>
        <taxon>Bacillati</taxon>
        <taxon>Actinomycetota</taxon>
        <taxon>Actinomycetes</taxon>
        <taxon>Frankiales</taxon>
        <taxon>Frankiaceae</taxon>
        <taxon>Pseudofrankia</taxon>
    </lineage>
</organism>
<dbReference type="AlphaFoldDB" id="A0A1V2I5K2"/>
<accession>A0A1V2I5K2</accession>
<dbReference type="EMBL" id="MOMC01000051">
    <property type="protein sequence ID" value="ONH26417.1"/>
    <property type="molecule type" value="Genomic_DNA"/>
</dbReference>
<dbReference type="Gene3D" id="3.40.50.720">
    <property type="entry name" value="NAD(P)-binding Rossmann-like Domain"/>
    <property type="match status" value="1"/>
</dbReference>
<gene>
    <name evidence="2" type="ORF">BL253_24865</name>
</gene>
<keyword evidence="3" id="KW-1185">Reference proteome</keyword>